<dbReference type="InterPro" id="IPR016134">
    <property type="entry name" value="Dockerin_dom"/>
</dbReference>
<dbReference type="RefSeq" id="WP_036938130.1">
    <property type="nucleotide sequence ID" value="NZ_JQKC01000006.1"/>
</dbReference>
<evidence type="ECO:0000313" key="3">
    <source>
        <dbReference type="Proteomes" id="UP000036923"/>
    </source>
</evidence>
<organism evidence="2 3">
    <name type="scientific">Pseudobacteroides cellulosolvens ATCC 35603 = DSM 2933</name>
    <dbReference type="NCBI Taxonomy" id="398512"/>
    <lineage>
        <taxon>Bacteria</taxon>
        <taxon>Bacillati</taxon>
        <taxon>Bacillota</taxon>
        <taxon>Clostridia</taxon>
        <taxon>Eubacteriales</taxon>
        <taxon>Oscillospiraceae</taxon>
        <taxon>Pseudobacteroides</taxon>
    </lineage>
</organism>
<dbReference type="InterPro" id="IPR036439">
    <property type="entry name" value="Dockerin_dom_sf"/>
</dbReference>
<dbReference type="GO" id="GO:0004553">
    <property type="term" value="F:hydrolase activity, hydrolyzing O-glycosyl compounds"/>
    <property type="evidence" value="ECO:0007669"/>
    <property type="project" value="InterPro"/>
</dbReference>
<name>A0A0L6JMP5_9FIRM</name>
<protein>
    <recommendedName>
        <fullName evidence="1">Dockerin domain-containing protein</fullName>
    </recommendedName>
</protein>
<dbReference type="Pfam" id="PF00404">
    <property type="entry name" value="Dockerin_1"/>
    <property type="match status" value="1"/>
</dbReference>
<dbReference type="Gene3D" id="2.60.40.4130">
    <property type="match status" value="1"/>
</dbReference>
<sequence precursor="true">MVLTKKKIFSIFLLIALTFSFITVSQGIGAAPHKVKWAGVRESAYGVKMADISQFPDPAGWSKAMNSMVSRWQGAVPSAIWLVGEVDYGTKGTTLQFTSPGGTYDSKIEFDPNQYNGVNHEACLTYFDTHGIKVWLQIEPGFANVPDQINAVLKKLGHHKSVLGLAIDVEWYRKASDEGDNAYVTDSEAKNWEDLVKSYDNNFTLLLKHYDPKYLPPSYRGDIVFCCDDEQNGSLDVFLEEHKEVADRFYPNPVIYQIGYPSDKAWWGKYDDAPKTMGDALAAQSNKDQEIGIMWVDFSLSVLPYIDNGLPSKGPDLNGDGAINMADVILIAMVFNTTSENSKYIPAYDLNGDGAINMADVIAIASNFNKLVQSTGTSTVTPTSKPTPHQLTGWIFHRTGLEL</sequence>
<gene>
    <name evidence="2" type="ORF">Bccel_1917</name>
</gene>
<reference evidence="3" key="1">
    <citation type="submission" date="2015-07" db="EMBL/GenBank/DDBJ databases">
        <title>Near-Complete Genome Sequence of the Cellulolytic Bacterium Bacteroides (Pseudobacteroides) cellulosolvens ATCC 35603.</title>
        <authorList>
            <person name="Dassa B."/>
            <person name="Utturkar S.M."/>
            <person name="Klingeman D.M."/>
            <person name="Hurt R.A."/>
            <person name="Keller M."/>
            <person name="Xu J."/>
            <person name="Reddy Y.H.K."/>
            <person name="Borovok I."/>
            <person name="Grinberg I.R."/>
            <person name="Lamed R."/>
            <person name="Zhivin O."/>
            <person name="Bayer E.A."/>
            <person name="Brown S.D."/>
        </authorList>
    </citation>
    <scope>NUCLEOTIDE SEQUENCE [LARGE SCALE GENOMIC DNA]</scope>
    <source>
        <strain evidence="3">DSM 2933</strain>
    </source>
</reference>
<dbReference type="PROSITE" id="PS00018">
    <property type="entry name" value="EF_HAND_1"/>
    <property type="match status" value="2"/>
</dbReference>
<proteinExistence type="predicted"/>
<dbReference type="InterPro" id="IPR018247">
    <property type="entry name" value="EF_Hand_1_Ca_BS"/>
</dbReference>
<dbReference type="Proteomes" id="UP000036923">
    <property type="component" value="Unassembled WGS sequence"/>
</dbReference>
<dbReference type="EMBL" id="LGTC01000001">
    <property type="protein sequence ID" value="KNY26652.1"/>
    <property type="molecule type" value="Genomic_DNA"/>
</dbReference>
<accession>A0A0L6JMP5</accession>
<dbReference type="OrthoDB" id="9801679at2"/>
<comment type="caution">
    <text evidence="2">The sequence shown here is derived from an EMBL/GenBank/DDBJ whole genome shotgun (WGS) entry which is preliminary data.</text>
</comment>
<dbReference type="STRING" id="398512.Bccel_1917"/>
<dbReference type="AlphaFoldDB" id="A0A0L6JMP5"/>
<dbReference type="PROSITE" id="PS51766">
    <property type="entry name" value="DOCKERIN"/>
    <property type="match status" value="1"/>
</dbReference>
<dbReference type="CDD" id="cd14254">
    <property type="entry name" value="Dockerin_II"/>
    <property type="match status" value="1"/>
</dbReference>
<dbReference type="eggNOG" id="COG5492">
    <property type="taxonomic scope" value="Bacteria"/>
</dbReference>
<dbReference type="InterPro" id="IPR002105">
    <property type="entry name" value="Dockerin_1_rpt"/>
</dbReference>
<keyword evidence="3" id="KW-1185">Reference proteome</keyword>
<evidence type="ECO:0000259" key="1">
    <source>
        <dbReference type="PROSITE" id="PS51766"/>
    </source>
</evidence>
<evidence type="ECO:0000313" key="2">
    <source>
        <dbReference type="EMBL" id="KNY26652.1"/>
    </source>
</evidence>
<dbReference type="SUPFAM" id="SSF63446">
    <property type="entry name" value="Type I dockerin domain"/>
    <property type="match status" value="1"/>
</dbReference>
<dbReference type="GO" id="GO:0000272">
    <property type="term" value="P:polysaccharide catabolic process"/>
    <property type="evidence" value="ECO:0007669"/>
    <property type="project" value="InterPro"/>
</dbReference>
<feature type="domain" description="Dockerin" evidence="1">
    <location>
        <begin position="310"/>
        <end position="377"/>
    </location>
</feature>